<dbReference type="PROSITE" id="PS50850">
    <property type="entry name" value="MFS"/>
    <property type="match status" value="1"/>
</dbReference>
<evidence type="ECO:0000259" key="7">
    <source>
        <dbReference type="PROSITE" id="PS50850"/>
    </source>
</evidence>
<dbReference type="AlphaFoldDB" id="A0A9W8TH42"/>
<dbReference type="InterPro" id="IPR020846">
    <property type="entry name" value="MFS_dom"/>
</dbReference>
<dbReference type="PANTHER" id="PTHR43791">
    <property type="entry name" value="PERMEASE-RELATED"/>
    <property type="match status" value="1"/>
</dbReference>
<feature type="domain" description="Major facilitator superfamily (MFS) profile" evidence="7">
    <location>
        <begin position="61"/>
        <end position="489"/>
    </location>
</feature>
<evidence type="ECO:0000313" key="8">
    <source>
        <dbReference type="EMBL" id="KAJ3557840.1"/>
    </source>
</evidence>
<proteinExistence type="predicted"/>
<feature type="transmembrane region" description="Helical" evidence="6">
    <location>
        <begin position="382"/>
        <end position="403"/>
    </location>
</feature>
<dbReference type="PANTHER" id="PTHR43791:SF84">
    <property type="entry name" value="TRANSPORTER, PUTATIVE (AFU_ORTHOLOGUE AFUA_3G09170)-RELATED"/>
    <property type="match status" value="1"/>
</dbReference>
<protein>
    <recommendedName>
        <fullName evidence="7">Major facilitator superfamily (MFS) profile domain-containing protein</fullName>
    </recommendedName>
</protein>
<dbReference type="FunFam" id="1.20.1250.20:FF:000013">
    <property type="entry name" value="MFS general substrate transporter"/>
    <property type="match status" value="1"/>
</dbReference>
<keyword evidence="4 6" id="KW-1133">Transmembrane helix</keyword>
<keyword evidence="5 6" id="KW-0472">Membrane</keyword>
<dbReference type="EMBL" id="JANPWZ010002555">
    <property type="protein sequence ID" value="KAJ3557840.1"/>
    <property type="molecule type" value="Genomic_DNA"/>
</dbReference>
<feature type="transmembrane region" description="Helical" evidence="6">
    <location>
        <begin position="189"/>
        <end position="211"/>
    </location>
</feature>
<feature type="transmembrane region" description="Helical" evidence="6">
    <location>
        <begin position="319"/>
        <end position="344"/>
    </location>
</feature>
<name>A0A9W8TH42_9PEZI</name>
<feature type="transmembrane region" description="Helical" evidence="6">
    <location>
        <begin position="223"/>
        <end position="243"/>
    </location>
</feature>
<evidence type="ECO:0000256" key="3">
    <source>
        <dbReference type="ARBA" id="ARBA00022692"/>
    </source>
</evidence>
<dbReference type="FunFam" id="1.20.1250.20:FF:000057">
    <property type="entry name" value="MFS general substrate transporter"/>
    <property type="match status" value="1"/>
</dbReference>
<feature type="transmembrane region" description="Helical" evidence="6">
    <location>
        <begin position="443"/>
        <end position="465"/>
    </location>
</feature>
<evidence type="ECO:0000256" key="2">
    <source>
        <dbReference type="ARBA" id="ARBA00022448"/>
    </source>
</evidence>
<dbReference type="Proteomes" id="UP001148614">
    <property type="component" value="Unassembled WGS sequence"/>
</dbReference>
<comment type="subcellular location">
    <subcellularLocation>
        <location evidence="1">Membrane</location>
        <topology evidence="1">Multi-pass membrane protein</topology>
    </subcellularLocation>
</comment>
<evidence type="ECO:0000256" key="6">
    <source>
        <dbReference type="SAM" id="Phobius"/>
    </source>
</evidence>
<dbReference type="InterPro" id="IPR036259">
    <property type="entry name" value="MFS_trans_sf"/>
</dbReference>
<dbReference type="Gene3D" id="1.20.1250.20">
    <property type="entry name" value="MFS general substrate transporter like domains"/>
    <property type="match status" value="1"/>
</dbReference>
<dbReference type="Pfam" id="PF07690">
    <property type="entry name" value="MFS_1"/>
    <property type="match status" value="1"/>
</dbReference>
<comment type="caution">
    <text evidence="8">The sequence shown here is derived from an EMBL/GenBank/DDBJ whole genome shotgun (WGS) entry which is preliminary data.</text>
</comment>
<feature type="transmembrane region" description="Helical" evidence="6">
    <location>
        <begin position="153"/>
        <end position="177"/>
    </location>
</feature>
<dbReference type="GO" id="GO:0022857">
    <property type="term" value="F:transmembrane transporter activity"/>
    <property type="evidence" value="ECO:0007669"/>
    <property type="project" value="InterPro"/>
</dbReference>
<gene>
    <name evidence="8" type="ORF">NPX13_g9846</name>
</gene>
<feature type="transmembrane region" description="Helical" evidence="6">
    <location>
        <begin position="57"/>
        <end position="74"/>
    </location>
</feature>
<keyword evidence="9" id="KW-1185">Reference proteome</keyword>
<evidence type="ECO:0000256" key="4">
    <source>
        <dbReference type="ARBA" id="ARBA00022989"/>
    </source>
</evidence>
<evidence type="ECO:0000256" key="5">
    <source>
        <dbReference type="ARBA" id="ARBA00023136"/>
    </source>
</evidence>
<feature type="transmembrane region" description="Helical" evidence="6">
    <location>
        <begin position="127"/>
        <end position="146"/>
    </location>
</feature>
<keyword evidence="2" id="KW-0813">Transport</keyword>
<sequence>MANPQSPPDVQPAKEGMAVLEHCDDNRDDLKKEIGQPDRFGSYAKVDPKEIALVRKLDLYMLPALWLMYFLNFLDRNAIVNGKLNHIDKDLGLVGQQYNTCVSIFFVGYITGQVPSNMLVTRFKPSWYLSGWMLAWAVVSTLNCLVKDYHGLLAVRLVLGITEAPFYPGAIYLVSLFYTRKETATRLAIFYTGNLLASTFSGLIAAGVFAGLDGVHGLSGWRWLFLIQGVVTVGVAIACFFILPDTPLTTRWLTVEERQLAHDRIARDTTEKRYTPTSTLSGLWDAVRDYRTWVFTLMTNLHLSANGFKNYLPTAVASLGFNSTISLVLTSPPYLVATFASVAVSWSSGHFNERTWHITISKALAIVGFSVATATYNIGARYFAIVLFVGATYGVNNINLSWLAATLGQTNEKKAAALAIANTLGNLSFVYTPYLWSDDTAPLFRPACLASIGFSFGVVLTAWAMKWILIRTNRKIRAQDSEAINFYAY</sequence>
<dbReference type="VEuPathDB" id="FungiDB:F4678DRAFT_304105"/>
<keyword evidence="3 6" id="KW-0812">Transmembrane</keyword>
<dbReference type="GO" id="GO:0016020">
    <property type="term" value="C:membrane"/>
    <property type="evidence" value="ECO:0007669"/>
    <property type="project" value="UniProtKB-SubCell"/>
</dbReference>
<feature type="transmembrane region" description="Helical" evidence="6">
    <location>
        <begin position="356"/>
        <end position="376"/>
    </location>
</feature>
<accession>A0A9W8TH42</accession>
<reference evidence="8" key="1">
    <citation type="submission" date="2022-07" db="EMBL/GenBank/DDBJ databases">
        <title>Genome Sequence of Xylaria arbuscula.</title>
        <authorList>
            <person name="Buettner E."/>
        </authorList>
    </citation>
    <scope>NUCLEOTIDE SEQUENCE</scope>
    <source>
        <strain evidence="8">VT107</strain>
    </source>
</reference>
<dbReference type="InterPro" id="IPR011701">
    <property type="entry name" value="MFS"/>
</dbReference>
<evidence type="ECO:0000256" key="1">
    <source>
        <dbReference type="ARBA" id="ARBA00004141"/>
    </source>
</evidence>
<evidence type="ECO:0000313" key="9">
    <source>
        <dbReference type="Proteomes" id="UP001148614"/>
    </source>
</evidence>
<dbReference type="SUPFAM" id="SSF103473">
    <property type="entry name" value="MFS general substrate transporter"/>
    <property type="match status" value="1"/>
</dbReference>
<organism evidence="8 9">
    <name type="scientific">Xylaria arbuscula</name>
    <dbReference type="NCBI Taxonomy" id="114810"/>
    <lineage>
        <taxon>Eukaryota</taxon>
        <taxon>Fungi</taxon>
        <taxon>Dikarya</taxon>
        <taxon>Ascomycota</taxon>
        <taxon>Pezizomycotina</taxon>
        <taxon>Sordariomycetes</taxon>
        <taxon>Xylariomycetidae</taxon>
        <taxon>Xylariales</taxon>
        <taxon>Xylariaceae</taxon>
        <taxon>Xylaria</taxon>
    </lineage>
</organism>